<dbReference type="PANTHER" id="PTHR42695">
    <property type="entry name" value="GLUTAMINE AMIDOTRANSFERASE YLR126C-RELATED"/>
    <property type="match status" value="1"/>
</dbReference>
<dbReference type="PANTHER" id="PTHR42695:SF5">
    <property type="entry name" value="GLUTAMINE AMIDOTRANSFERASE YLR126C-RELATED"/>
    <property type="match status" value="1"/>
</dbReference>
<evidence type="ECO:0000313" key="3">
    <source>
        <dbReference type="Proteomes" id="UP000251995"/>
    </source>
</evidence>
<dbReference type="InterPro" id="IPR017926">
    <property type="entry name" value="GATASE"/>
</dbReference>
<dbReference type="SUPFAM" id="SSF52317">
    <property type="entry name" value="Class I glutamine amidotransferase-like"/>
    <property type="match status" value="1"/>
</dbReference>
<dbReference type="KEGG" id="acij:JS278_01128"/>
<sequence>MRASRDVWDTMVPVKPFLLISTRPEDEAAQGEYDAMLRFTGLAPDQVVYSQLDRAPLPSVDLDGLSGIIVGGSPYSTSDPDDRKPADQLRAERELDQLLDRVVPADFPFFGACYGVGTLGVHQGAVVDRTYPEPVSAITVTLTDEGLRDPLIRAAGLPDSFDAFVGHKEAVHTLSEDAVLLATGTAAPVQMFRIGSNMYATQFHPELDVAGIVQRIHIYRENGYFDPAGMDELIDTVSTARVDHAHTLLRAFVTRYAR</sequence>
<dbReference type="Pfam" id="PF00117">
    <property type="entry name" value="GATase"/>
    <property type="match status" value="1"/>
</dbReference>
<name>A0A344USR2_9ACTN</name>
<dbReference type="InterPro" id="IPR029062">
    <property type="entry name" value="Class_I_gatase-like"/>
</dbReference>
<protein>
    <recommendedName>
        <fullName evidence="1">Glutamine amidotransferase domain-containing protein</fullName>
    </recommendedName>
</protein>
<dbReference type="AlphaFoldDB" id="A0A344USR2"/>
<dbReference type="PROSITE" id="PS51273">
    <property type="entry name" value="GATASE_TYPE_1"/>
    <property type="match status" value="1"/>
</dbReference>
<dbReference type="EMBL" id="CP025198">
    <property type="protein sequence ID" value="AXE38310.1"/>
    <property type="molecule type" value="Genomic_DNA"/>
</dbReference>
<dbReference type="Proteomes" id="UP000251995">
    <property type="component" value="Chromosome"/>
</dbReference>
<organism evidence="2 3">
    <name type="scientific">Acidipropionibacterium virtanenii</name>
    <dbReference type="NCBI Taxonomy" id="2057246"/>
    <lineage>
        <taxon>Bacteria</taxon>
        <taxon>Bacillati</taxon>
        <taxon>Actinomycetota</taxon>
        <taxon>Actinomycetes</taxon>
        <taxon>Propionibacteriales</taxon>
        <taxon>Propionibacteriaceae</taxon>
        <taxon>Acidipropionibacterium</taxon>
    </lineage>
</organism>
<proteinExistence type="predicted"/>
<keyword evidence="3" id="KW-1185">Reference proteome</keyword>
<dbReference type="InterPro" id="IPR044992">
    <property type="entry name" value="ChyE-like"/>
</dbReference>
<dbReference type="NCBIfam" id="NF005743">
    <property type="entry name" value="PRK07567.1"/>
    <property type="match status" value="1"/>
</dbReference>
<accession>A0A344USR2</accession>
<feature type="domain" description="Glutamine amidotransferase" evidence="1">
    <location>
        <begin position="63"/>
        <end position="207"/>
    </location>
</feature>
<dbReference type="GO" id="GO:0005829">
    <property type="term" value="C:cytosol"/>
    <property type="evidence" value="ECO:0007669"/>
    <property type="project" value="TreeGrafter"/>
</dbReference>
<dbReference type="CDD" id="cd01741">
    <property type="entry name" value="GATase1_1"/>
    <property type="match status" value="1"/>
</dbReference>
<reference evidence="2 3" key="1">
    <citation type="submission" date="2017-12" db="EMBL/GenBank/DDBJ databases">
        <title>The whole genome sequence of the Acidipropionibacterium virtanenii sp. nov. type strain JS278.</title>
        <authorList>
            <person name="Laine P."/>
            <person name="Deptula P."/>
            <person name="Varmanen P."/>
            <person name="Auvinen P."/>
        </authorList>
    </citation>
    <scope>NUCLEOTIDE SEQUENCE [LARGE SCALE GENOMIC DNA]</scope>
    <source>
        <strain evidence="2 3">JS278</strain>
    </source>
</reference>
<dbReference type="Gene3D" id="3.40.50.880">
    <property type="match status" value="1"/>
</dbReference>
<evidence type="ECO:0000259" key="1">
    <source>
        <dbReference type="Pfam" id="PF00117"/>
    </source>
</evidence>
<gene>
    <name evidence="2" type="ORF">JS278_01128</name>
</gene>
<evidence type="ECO:0000313" key="2">
    <source>
        <dbReference type="EMBL" id="AXE38310.1"/>
    </source>
</evidence>